<dbReference type="Proteomes" id="UP000217265">
    <property type="component" value="Chromosome"/>
</dbReference>
<feature type="region of interest" description="Disordered" evidence="1">
    <location>
        <begin position="160"/>
        <end position="181"/>
    </location>
</feature>
<sequence>MILLQCIVMFAATYYFAAVIQTLLHRIFGHHDRIRAVYETHAKGHHGKYPPQRLIADEWLDSEQHVMWYYAIPFVPTAAAIAWFFGLWLFLSHACAMLFVIWWHIYLHKQYHLRGCFWERFAWFRKKRELHFVHHREVRKNYAIVEYWIDILLGTRKEPGATFDSPHPNPRSSSSSSPQPK</sequence>
<dbReference type="KEGG" id="vbh:CMV30_06250"/>
<evidence type="ECO:0000256" key="2">
    <source>
        <dbReference type="SAM" id="Phobius"/>
    </source>
</evidence>
<keyword evidence="2" id="KW-0812">Transmembrane</keyword>
<dbReference type="AlphaFoldDB" id="A0A290QBI3"/>
<dbReference type="EMBL" id="CP023344">
    <property type="protein sequence ID" value="ATC63586.1"/>
    <property type="molecule type" value="Genomic_DNA"/>
</dbReference>
<protein>
    <recommendedName>
        <fullName evidence="5">Fatty acid hydroxylase domain-containing protein</fullName>
    </recommendedName>
</protein>
<keyword evidence="2" id="KW-1133">Transmembrane helix</keyword>
<dbReference type="RefSeq" id="WP_096055218.1">
    <property type="nucleotide sequence ID" value="NZ_CP023344.1"/>
</dbReference>
<keyword evidence="2" id="KW-0472">Membrane</keyword>
<name>A0A290QBI3_9BACT</name>
<reference evidence="3 4" key="1">
    <citation type="submission" date="2017-09" db="EMBL/GenBank/DDBJ databases">
        <title>Complete genome sequence of Verrucomicrobial strain HZ-65, isolated from freshwater.</title>
        <authorList>
            <person name="Choi A."/>
        </authorList>
    </citation>
    <scope>NUCLEOTIDE SEQUENCE [LARGE SCALE GENOMIC DNA]</scope>
    <source>
        <strain evidence="3 4">HZ-65</strain>
    </source>
</reference>
<proteinExistence type="predicted"/>
<organism evidence="3 4">
    <name type="scientific">Nibricoccus aquaticus</name>
    <dbReference type="NCBI Taxonomy" id="2576891"/>
    <lineage>
        <taxon>Bacteria</taxon>
        <taxon>Pseudomonadati</taxon>
        <taxon>Verrucomicrobiota</taxon>
        <taxon>Opitutia</taxon>
        <taxon>Opitutales</taxon>
        <taxon>Opitutaceae</taxon>
        <taxon>Nibricoccus</taxon>
    </lineage>
</organism>
<evidence type="ECO:0008006" key="5">
    <source>
        <dbReference type="Google" id="ProtNLM"/>
    </source>
</evidence>
<dbReference type="OrthoDB" id="9770329at2"/>
<keyword evidence="4" id="KW-1185">Reference proteome</keyword>
<evidence type="ECO:0000313" key="4">
    <source>
        <dbReference type="Proteomes" id="UP000217265"/>
    </source>
</evidence>
<gene>
    <name evidence="3" type="ORF">CMV30_06250</name>
</gene>
<accession>A0A290QBI3</accession>
<evidence type="ECO:0000313" key="3">
    <source>
        <dbReference type="EMBL" id="ATC63586.1"/>
    </source>
</evidence>
<feature type="transmembrane region" description="Helical" evidence="2">
    <location>
        <begin position="80"/>
        <end position="105"/>
    </location>
</feature>
<evidence type="ECO:0000256" key="1">
    <source>
        <dbReference type="SAM" id="MobiDB-lite"/>
    </source>
</evidence>
<feature type="compositionally biased region" description="Low complexity" evidence="1">
    <location>
        <begin position="170"/>
        <end position="181"/>
    </location>
</feature>
<feature type="transmembrane region" description="Helical" evidence="2">
    <location>
        <begin position="7"/>
        <end position="28"/>
    </location>
</feature>